<reference evidence="1 2" key="1">
    <citation type="submission" date="2022-05" db="EMBL/GenBank/DDBJ databases">
        <authorList>
            <consortium name="Genoscope - CEA"/>
            <person name="William W."/>
        </authorList>
    </citation>
    <scope>NUCLEOTIDE SEQUENCE [LARGE SCALE GENOMIC DNA]</scope>
</reference>
<evidence type="ECO:0000313" key="2">
    <source>
        <dbReference type="Proteomes" id="UP001159427"/>
    </source>
</evidence>
<name>A0ABN8QLB3_9CNID</name>
<protein>
    <submittedName>
        <fullName evidence="1">Uncharacterized protein</fullName>
    </submittedName>
</protein>
<evidence type="ECO:0000313" key="1">
    <source>
        <dbReference type="EMBL" id="CAH3166551.1"/>
    </source>
</evidence>
<proteinExistence type="predicted"/>
<dbReference type="Proteomes" id="UP001159427">
    <property type="component" value="Unassembled WGS sequence"/>
</dbReference>
<organism evidence="1 2">
    <name type="scientific">Porites evermanni</name>
    <dbReference type="NCBI Taxonomy" id="104178"/>
    <lineage>
        <taxon>Eukaryota</taxon>
        <taxon>Metazoa</taxon>
        <taxon>Cnidaria</taxon>
        <taxon>Anthozoa</taxon>
        <taxon>Hexacorallia</taxon>
        <taxon>Scleractinia</taxon>
        <taxon>Fungiina</taxon>
        <taxon>Poritidae</taxon>
        <taxon>Porites</taxon>
    </lineage>
</organism>
<sequence>MAEMRRIAKSNMRGIVFMTVAARNLFHEGGSSTEDLIKEPRDQRGLVHAFLGHNKTSALFVYDRCGWLVDELPTMFPTTVAELDHWRVIRNAYHKSCGCKPAPTSQTPPQVADNN</sequence>
<accession>A0ABN8QLB3</accession>
<keyword evidence="2" id="KW-1185">Reference proteome</keyword>
<dbReference type="EMBL" id="CALNXI010001365">
    <property type="protein sequence ID" value="CAH3166551.1"/>
    <property type="molecule type" value="Genomic_DNA"/>
</dbReference>
<comment type="caution">
    <text evidence="1">The sequence shown here is derived from an EMBL/GenBank/DDBJ whole genome shotgun (WGS) entry which is preliminary data.</text>
</comment>
<gene>
    <name evidence="1" type="ORF">PEVE_00005721</name>
</gene>